<feature type="region of interest" description="Leucine repeat II (LRII)" evidence="3">
    <location>
        <begin position="383"/>
        <end position="415"/>
    </location>
</feature>
<sequence length="595" mass="65496">MAYMCTDSGNLMAIAQQVINQKQQQEQQQHQNHHQHLNPFWPPTAAAHQQPPASAPSLSYGLTDAFQVPPGPDPAEPGFHFPNLDHNSAGFQFSDLCGGPGGEFDSDEWMESLMGGGESTESSNLQTADCDTWRTSSEFSHLYGPTDPFPSRLSINSSPPSDLNRVVIFSEPPPSAAWILPSSAAPPPAAHPEPKPAIAISDDVAATAADAVASTSSPEASPKSVQPVLKTLIDCARFSESDPEIAMKSLIHLRKSVSQHGDPVERVSFYFSEALHSRVSRRAEKTATIYDTTSEEFTLSYKALNDACPYSKFAHLTANQAILEATEKAKKIHILDFGVVQGIQWAAFLQALATRPTGKPDMIRISGIPAPSLGKSPAASLLATGNRLRNFAKLLDLNFEFEPVLDPIQDLGDSSFRIEPDEVLAVNFMLQLYNLLDESNEGVEVALKLAKSLNPCVVTLGEYEVSLNRVGFLHRFKNALKYYTAIFESLEPNLSRDSPERLEVERLLFGRRIAGLVGPEEQKRERMEDKDSWRFLMEGAGFEPLVFSHYAMSQAKILLWNYSNSTMYKLVDSSPAGFLSLAWNDVPLLTVSSWR</sequence>
<feature type="region of interest" description="PFYRE" evidence="3">
    <location>
        <begin position="424"/>
        <end position="515"/>
    </location>
</feature>
<evidence type="ECO:0000256" key="2">
    <source>
        <dbReference type="ARBA" id="ARBA00023163"/>
    </source>
</evidence>
<organism evidence="5 6">
    <name type="scientific">Castilleja foliolosa</name>
    <dbReference type="NCBI Taxonomy" id="1961234"/>
    <lineage>
        <taxon>Eukaryota</taxon>
        <taxon>Viridiplantae</taxon>
        <taxon>Streptophyta</taxon>
        <taxon>Embryophyta</taxon>
        <taxon>Tracheophyta</taxon>
        <taxon>Spermatophyta</taxon>
        <taxon>Magnoliopsida</taxon>
        <taxon>eudicotyledons</taxon>
        <taxon>Gunneridae</taxon>
        <taxon>Pentapetalae</taxon>
        <taxon>asterids</taxon>
        <taxon>lamiids</taxon>
        <taxon>Lamiales</taxon>
        <taxon>Orobanchaceae</taxon>
        <taxon>Pedicularideae</taxon>
        <taxon>Castillejinae</taxon>
        <taxon>Castilleja</taxon>
    </lineage>
</organism>
<evidence type="ECO:0000256" key="1">
    <source>
        <dbReference type="ARBA" id="ARBA00023015"/>
    </source>
</evidence>
<feature type="compositionally biased region" description="Low complexity" evidence="4">
    <location>
        <begin position="43"/>
        <end position="57"/>
    </location>
</feature>
<accession>A0ABD3CLV8</accession>
<proteinExistence type="inferred from homology"/>
<evidence type="ECO:0000313" key="6">
    <source>
        <dbReference type="Proteomes" id="UP001632038"/>
    </source>
</evidence>
<keyword evidence="6" id="KW-1185">Reference proteome</keyword>
<feature type="short sequence motif" description="VHIID" evidence="3">
    <location>
        <begin position="332"/>
        <end position="336"/>
    </location>
</feature>
<feature type="compositionally biased region" description="Low complexity" evidence="4">
    <location>
        <begin position="21"/>
        <end position="30"/>
    </location>
</feature>
<comment type="caution">
    <text evidence="5">The sequence shown here is derived from an EMBL/GenBank/DDBJ whole genome shotgun (WGS) entry which is preliminary data.</text>
</comment>
<evidence type="ECO:0000256" key="3">
    <source>
        <dbReference type="PROSITE-ProRule" id="PRU01191"/>
    </source>
</evidence>
<feature type="short sequence motif" description="LXXLL motif" evidence="3">
    <location>
        <begin position="432"/>
        <end position="436"/>
    </location>
</feature>
<dbReference type="PANTHER" id="PTHR31636">
    <property type="entry name" value="OSJNBA0084A10.13 PROTEIN-RELATED"/>
    <property type="match status" value="1"/>
</dbReference>
<evidence type="ECO:0000313" key="5">
    <source>
        <dbReference type="EMBL" id="KAL3630301.1"/>
    </source>
</evidence>
<feature type="region of interest" description="Disordered" evidence="4">
    <location>
        <begin position="21"/>
        <end position="77"/>
    </location>
</feature>
<feature type="region of interest" description="SAW" evidence="3">
    <location>
        <begin position="518"/>
        <end position="595"/>
    </location>
</feature>
<dbReference type="EMBL" id="JAVIJP010000032">
    <property type="protein sequence ID" value="KAL3630301.1"/>
    <property type="molecule type" value="Genomic_DNA"/>
</dbReference>
<dbReference type="AlphaFoldDB" id="A0ABD3CLV8"/>
<dbReference type="Pfam" id="PF03514">
    <property type="entry name" value="GRAS"/>
    <property type="match status" value="1"/>
</dbReference>
<name>A0ABD3CLV8_9LAMI</name>
<evidence type="ECO:0000256" key="4">
    <source>
        <dbReference type="SAM" id="MobiDB-lite"/>
    </source>
</evidence>
<gene>
    <name evidence="5" type="primary">SCL7</name>
    <name evidence="5" type="ORF">CASFOL_023285</name>
</gene>
<comment type="caution">
    <text evidence="3">Lacks conserved residue(s) required for the propagation of feature annotation.</text>
</comment>
<reference evidence="6" key="1">
    <citation type="journal article" date="2024" name="IScience">
        <title>Strigolactones Initiate the Formation of Haustorium-like Structures in Castilleja.</title>
        <authorList>
            <person name="Buerger M."/>
            <person name="Peterson D."/>
            <person name="Chory J."/>
        </authorList>
    </citation>
    <scope>NUCLEOTIDE SEQUENCE [LARGE SCALE GENOMIC DNA]</scope>
</reference>
<protein>
    <submittedName>
        <fullName evidence="5">SCARROW-LIKE protein 7</fullName>
    </submittedName>
</protein>
<dbReference type="Proteomes" id="UP001632038">
    <property type="component" value="Unassembled WGS sequence"/>
</dbReference>
<comment type="similarity">
    <text evidence="3">Belongs to the GRAS family.</text>
</comment>
<keyword evidence="2" id="KW-0804">Transcription</keyword>
<keyword evidence="1" id="KW-0805">Transcription regulation</keyword>
<dbReference type="PROSITE" id="PS50985">
    <property type="entry name" value="GRAS"/>
    <property type="match status" value="1"/>
</dbReference>
<dbReference type="InterPro" id="IPR005202">
    <property type="entry name" value="TF_GRAS"/>
</dbReference>